<sequence>MASKRRNMFYENKKQKTTEIERCSLALNYKLVNSPLGCYLRALNRSQSTSEETLLAKLELSEAVADEWEPHARPPDLVYDGHLDAIKGRTQRLLEEVVDAAVAQGKPITKEMVLGLMNMIRLAHCHFESAEAFEITEARKLINGRTGYLRDENYFTLKSDLLLEGNCRSESGLNQSLSHYFQRLSLVPLKVPPTPSLEISFPHFTASKLITHMDNCVKGLKGLEALILSGNCLTDFCGHLLPPGLRLLELYANFLRTPSRLAATIPTGVLYLGLGRNYFNDDSWRNGSLWTRLQNLRHLGLADNDIEDVEGLLAQMATLRHLRSLELQGNPCSGDGHPQVMASYKTIVQRCLPSLTTLDGTQVGDAQVAVKEDTTATLQVYAFRIMGVPKPKKVKGKNVVEGYQLEAECPLLDSQLKDYEIQLIVDRLSPAQPPPEEPPKKKKKKEEDKKLAEKEKKTPKDKKESAIRKKEEDEVAEAKAEYAEFLAKDEEIAGAGGFTSDRIQWAQVMTFRAPAIQVEVPKERARLLRDTLRSLMTLRLVYMAVSTHQNIRTIPLEKNKKVKEKNEKESKKSGKEDEKKKQNKPEEIVIKREVIAKIPVPLQVIKWSDSYLGYAWDIQKPYFALPFPRIKDVEYTGDEKNRGKEKNKKKKEKETEEEGPYPIPKILTCHIGIGLKRDTQ</sequence>
<feature type="compositionally biased region" description="Basic and acidic residues" evidence="3">
    <location>
        <begin position="445"/>
        <end position="473"/>
    </location>
</feature>
<proteinExistence type="predicted"/>
<keyword evidence="5" id="KW-1185">Reference proteome</keyword>
<reference evidence="4 5" key="1">
    <citation type="submission" date="2024-07" db="EMBL/GenBank/DDBJ databases">
        <title>Chromosome-level genome assembly of the water stick insect Ranatra chinensis (Heteroptera: Nepidae).</title>
        <authorList>
            <person name="Liu X."/>
        </authorList>
    </citation>
    <scope>NUCLEOTIDE SEQUENCE [LARGE SCALE GENOMIC DNA]</scope>
    <source>
        <strain evidence="4">Cailab_2021Rc</strain>
        <tissue evidence="4">Muscle</tissue>
    </source>
</reference>
<dbReference type="AlphaFoldDB" id="A0ABD0YA28"/>
<dbReference type="EMBL" id="JBFDAA010000011">
    <property type="protein sequence ID" value="KAL1124196.1"/>
    <property type="molecule type" value="Genomic_DNA"/>
</dbReference>
<dbReference type="PANTHER" id="PTHR15454">
    <property type="entry name" value="NISCHARIN RELATED"/>
    <property type="match status" value="1"/>
</dbReference>
<comment type="caution">
    <text evidence="4">The sequence shown here is derived from an EMBL/GenBank/DDBJ whole genome shotgun (WGS) entry which is preliminary data.</text>
</comment>
<dbReference type="InterPro" id="IPR001611">
    <property type="entry name" value="Leu-rich_rpt"/>
</dbReference>
<feature type="region of interest" description="Disordered" evidence="3">
    <location>
        <begin position="427"/>
        <end position="473"/>
    </location>
</feature>
<keyword evidence="1" id="KW-0433">Leucine-rich repeat</keyword>
<evidence type="ECO:0000313" key="5">
    <source>
        <dbReference type="Proteomes" id="UP001558652"/>
    </source>
</evidence>
<feature type="region of interest" description="Disordered" evidence="3">
    <location>
        <begin position="556"/>
        <end position="584"/>
    </location>
</feature>
<name>A0ABD0YA28_9HEMI</name>
<evidence type="ECO:0008006" key="6">
    <source>
        <dbReference type="Google" id="ProtNLM"/>
    </source>
</evidence>
<accession>A0ABD0YA28</accession>
<feature type="region of interest" description="Disordered" evidence="3">
    <location>
        <begin position="636"/>
        <end position="662"/>
    </location>
</feature>
<keyword evidence="2" id="KW-0677">Repeat</keyword>
<organism evidence="4 5">
    <name type="scientific">Ranatra chinensis</name>
    <dbReference type="NCBI Taxonomy" id="642074"/>
    <lineage>
        <taxon>Eukaryota</taxon>
        <taxon>Metazoa</taxon>
        <taxon>Ecdysozoa</taxon>
        <taxon>Arthropoda</taxon>
        <taxon>Hexapoda</taxon>
        <taxon>Insecta</taxon>
        <taxon>Pterygota</taxon>
        <taxon>Neoptera</taxon>
        <taxon>Paraneoptera</taxon>
        <taxon>Hemiptera</taxon>
        <taxon>Heteroptera</taxon>
        <taxon>Panheteroptera</taxon>
        <taxon>Nepomorpha</taxon>
        <taxon>Nepidae</taxon>
        <taxon>Ranatrinae</taxon>
        <taxon>Ranatra</taxon>
    </lineage>
</organism>
<evidence type="ECO:0000256" key="2">
    <source>
        <dbReference type="ARBA" id="ARBA00022737"/>
    </source>
</evidence>
<dbReference type="PANTHER" id="PTHR15454:SF19">
    <property type="entry name" value="LEUCINE-RICH REPEAT-CONTAINING PROTEIN 51"/>
    <property type="match status" value="1"/>
</dbReference>
<dbReference type="Proteomes" id="UP001558652">
    <property type="component" value="Unassembled WGS sequence"/>
</dbReference>
<evidence type="ECO:0000256" key="3">
    <source>
        <dbReference type="SAM" id="MobiDB-lite"/>
    </source>
</evidence>
<dbReference type="PROSITE" id="PS51450">
    <property type="entry name" value="LRR"/>
    <property type="match status" value="1"/>
</dbReference>
<gene>
    <name evidence="4" type="ORF">AAG570_001966</name>
</gene>
<dbReference type="Gene3D" id="3.80.10.10">
    <property type="entry name" value="Ribonuclease Inhibitor"/>
    <property type="match status" value="1"/>
</dbReference>
<protein>
    <recommendedName>
        <fullName evidence="6">Leucine-rich repeat-containing protein 43</fullName>
    </recommendedName>
</protein>
<evidence type="ECO:0000256" key="1">
    <source>
        <dbReference type="ARBA" id="ARBA00022614"/>
    </source>
</evidence>
<dbReference type="SUPFAM" id="SSF52058">
    <property type="entry name" value="L domain-like"/>
    <property type="match status" value="1"/>
</dbReference>
<dbReference type="InterPro" id="IPR032675">
    <property type="entry name" value="LRR_dom_sf"/>
</dbReference>
<evidence type="ECO:0000313" key="4">
    <source>
        <dbReference type="EMBL" id="KAL1124196.1"/>
    </source>
</evidence>